<proteinExistence type="predicted"/>
<accession>A0A438CUG8</accession>
<dbReference type="InterPro" id="IPR043129">
    <property type="entry name" value="ATPase_NBD"/>
</dbReference>
<dbReference type="Gene3D" id="3.90.640.10">
    <property type="entry name" value="Actin, Chain A, domain 4"/>
    <property type="match status" value="1"/>
</dbReference>
<dbReference type="SUPFAM" id="SSF53067">
    <property type="entry name" value="Actin-like ATPase domain"/>
    <property type="match status" value="1"/>
</dbReference>
<evidence type="ECO:0000313" key="2">
    <source>
        <dbReference type="Proteomes" id="UP000288805"/>
    </source>
</evidence>
<name>A0A438CUG8_VITVI</name>
<dbReference type="EMBL" id="QGNW01001979">
    <property type="protein sequence ID" value="RVW26846.1"/>
    <property type="molecule type" value="Genomic_DNA"/>
</dbReference>
<comment type="caution">
    <text evidence="1">The sequence shown here is derived from an EMBL/GenBank/DDBJ whole genome shotgun (WGS) entry which is preliminary data.</text>
</comment>
<organism evidence="1 2">
    <name type="scientific">Vitis vinifera</name>
    <name type="common">Grape</name>
    <dbReference type="NCBI Taxonomy" id="29760"/>
    <lineage>
        <taxon>Eukaryota</taxon>
        <taxon>Viridiplantae</taxon>
        <taxon>Streptophyta</taxon>
        <taxon>Embryophyta</taxon>
        <taxon>Tracheophyta</taxon>
        <taxon>Spermatophyta</taxon>
        <taxon>Magnoliopsida</taxon>
        <taxon>eudicotyledons</taxon>
        <taxon>Gunneridae</taxon>
        <taxon>Pentapetalae</taxon>
        <taxon>rosids</taxon>
        <taxon>Vitales</taxon>
        <taxon>Vitaceae</taxon>
        <taxon>Viteae</taxon>
        <taxon>Vitis</taxon>
    </lineage>
</organism>
<dbReference type="AlphaFoldDB" id="A0A438CUG8"/>
<protein>
    <submittedName>
        <fullName evidence="1">Actin-related protein 7</fullName>
    </submittedName>
</protein>
<sequence>MEAVVVNAGSKFLKVGFTILDQAPSMIIPPQMKHTLEDGPLTDSSLFEGITADLVVRVITPVIEGAVQHIASRRFQIGGVDLTKLLARELDKSNPIVNLNITDVERLKEQYSCCAEDELAYENILDVHG</sequence>
<gene>
    <name evidence="1" type="primary">ARP7_5</name>
    <name evidence="1" type="ORF">CK203_103927</name>
</gene>
<dbReference type="Proteomes" id="UP000288805">
    <property type="component" value="Unassembled WGS sequence"/>
</dbReference>
<dbReference type="Gene3D" id="3.30.420.40">
    <property type="match status" value="1"/>
</dbReference>
<evidence type="ECO:0000313" key="1">
    <source>
        <dbReference type="EMBL" id="RVW26846.1"/>
    </source>
</evidence>
<reference evidence="1 2" key="1">
    <citation type="journal article" date="2018" name="PLoS Genet.">
        <title>Population sequencing reveals clonal diversity and ancestral inbreeding in the grapevine cultivar Chardonnay.</title>
        <authorList>
            <person name="Roach M.J."/>
            <person name="Johnson D.L."/>
            <person name="Bohlmann J."/>
            <person name="van Vuuren H.J."/>
            <person name="Jones S.J."/>
            <person name="Pretorius I.S."/>
            <person name="Schmidt S.A."/>
            <person name="Borneman A.R."/>
        </authorList>
    </citation>
    <scope>NUCLEOTIDE SEQUENCE [LARGE SCALE GENOMIC DNA]</scope>
    <source>
        <strain evidence="2">cv. Chardonnay</strain>
        <tissue evidence="1">Leaf</tissue>
    </source>
</reference>